<dbReference type="AlphaFoldDB" id="A0A1I4HDC8"/>
<evidence type="ECO:0000259" key="1">
    <source>
        <dbReference type="PROSITE" id="PS50883"/>
    </source>
</evidence>
<dbReference type="PANTHER" id="PTHR33121:SF15">
    <property type="entry name" value="BLUE LIGHT- AND TEMPERATURE-REGULATED ANTIREPRESSOR BLUF"/>
    <property type="match status" value="1"/>
</dbReference>
<dbReference type="Gene3D" id="3.20.20.450">
    <property type="entry name" value="EAL domain"/>
    <property type="match status" value="1"/>
</dbReference>
<dbReference type="PANTHER" id="PTHR33121">
    <property type="entry name" value="CYCLIC DI-GMP PHOSPHODIESTERASE PDEF"/>
    <property type="match status" value="1"/>
</dbReference>
<dbReference type="OrthoDB" id="1673646at2"/>
<sequence>MPYPPQSLPGGANFDRQNFANRFTMAFQPIYDLRTGAIFAHEALARGGVNGTAAEVIKSVTARTRYSFDRKCRVKAIAMASALGLQAKLSVNCMPNAVLDPDTCISATLMAADHYGFNVANLIFEFTESEYLRDPQHMRAIISSYRKRGLLTAIDNFGACFAGLGALCDMQTDLIKLDMRIVRGIETDERRQRMVRSVVGMCKELGTGVIAEGVETQAEFDVLRDAGITQFQGFYLGQPLLEGLRTASLIPLPVAA</sequence>
<evidence type="ECO:0000313" key="3">
    <source>
        <dbReference type="Proteomes" id="UP000199550"/>
    </source>
</evidence>
<keyword evidence="3" id="KW-1185">Reference proteome</keyword>
<organism evidence="2 3">
    <name type="scientific">Loktanella salsilacus</name>
    <dbReference type="NCBI Taxonomy" id="195913"/>
    <lineage>
        <taxon>Bacteria</taxon>
        <taxon>Pseudomonadati</taxon>
        <taxon>Pseudomonadota</taxon>
        <taxon>Alphaproteobacteria</taxon>
        <taxon>Rhodobacterales</taxon>
        <taxon>Roseobacteraceae</taxon>
        <taxon>Loktanella</taxon>
    </lineage>
</organism>
<dbReference type="InterPro" id="IPR001633">
    <property type="entry name" value="EAL_dom"/>
</dbReference>
<dbReference type="GeneID" id="97889692"/>
<evidence type="ECO:0000313" key="2">
    <source>
        <dbReference type="EMBL" id="SFL40225.1"/>
    </source>
</evidence>
<dbReference type="STRING" id="195913.SAMN04488004_11742"/>
<feature type="domain" description="EAL" evidence="1">
    <location>
        <begin position="5"/>
        <end position="253"/>
    </location>
</feature>
<dbReference type="GO" id="GO:0071111">
    <property type="term" value="F:cyclic-guanylate-specific phosphodiesterase activity"/>
    <property type="evidence" value="ECO:0007669"/>
    <property type="project" value="InterPro"/>
</dbReference>
<accession>A0A1I4HDC8</accession>
<name>A0A1I4HDC8_9RHOB</name>
<dbReference type="CDD" id="cd01948">
    <property type="entry name" value="EAL"/>
    <property type="match status" value="1"/>
</dbReference>
<proteinExistence type="predicted"/>
<dbReference type="PROSITE" id="PS50883">
    <property type="entry name" value="EAL"/>
    <property type="match status" value="1"/>
</dbReference>
<dbReference type="Pfam" id="PF00563">
    <property type="entry name" value="EAL"/>
    <property type="match status" value="1"/>
</dbReference>
<dbReference type="SUPFAM" id="SSF141868">
    <property type="entry name" value="EAL domain-like"/>
    <property type="match status" value="1"/>
</dbReference>
<dbReference type="RefSeq" id="WP_090190611.1">
    <property type="nucleotide sequence ID" value="NZ_CAXIDI010000019.1"/>
</dbReference>
<dbReference type="EMBL" id="FOTF01000017">
    <property type="protein sequence ID" value="SFL40225.1"/>
    <property type="molecule type" value="Genomic_DNA"/>
</dbReference>
<protein>
    <submittedName>
        <fullName evidence="2">EAL domain, c-di-GMP-specific phosphodiesterase class I (Or its enzymatically inactive variant)</fullName>
    </submittedName>
</protein>
<reference evidence="2 3" key="1">
    <citation type="submission" date="2016-10" db="EMBL/GenBank/DDBJ databases">
        <authorList>
            <person name="de Groot N.N."/>
        </authorList>
    </citation>
    <scope>NUCLEOTIDE SEQUENCE [LARGE SCALE GENOMIC DNA]</scope>
    <source>
        <strain evidence="2 3">DSM 16199</strain>
    </source>
</reference>
<dbReference type="SMART" id="SM00052">
    <property type="entry name" value="EAL"/>
    <property type="match status" value="1"/>
</dbReference>
<dbReference type="InterPro" id="IPR050706">
    <property type="entry name" value="Cyclic-di-GMP_PDE-like"/>
</dbReference>
<dbReference type="InterPro" id="IPR035919">
    <property type="entry name" value="EAL_sf"/>
</dbReference>
<dbReference type="Proteomes" id="UP000199550">
    <property type="component" value="Unassembled WGS sequence"/>
</dbReference>
<gene>
    <name evidence="2" type="ORF">SAMN04488004_11742</name>
</gene>